<dbReference type="KEGG" id="tav:G4V39_03400"/>
<sequence length="56" mass="6778">MIKIELDSQEAQVLKEILERYLSDLRMEIAATEKKEWRDKLKEREDFLKRLISQLG</sequence>
<protein>
    <submittedName>
        <fullName evidence="1">Uncharacterized protein</fullName>
    </submittedName>
</protein>
<evidence type="ECO:0000313" key="2">
    <source>
        <dbReference type="Proteomes" id="UP000502179"/>
    </source>
</evidence>
<reference evidence="1 2" key="1">
    <citation type="submission" date="2020-02" db="EMBL/GenBank/DDBJ databases">
        <title>Genome analysis of Thermosulfuriphilus ammonigenes ST65T, an anaerobic thermophilic chemolithoautotrophic bacterium isolated from a deep-sea hydrothermal vent.</title>
        <authorList>
            <person name="Slobodkina G."/>
            <person name="Allioux M."/>
            <person name="Merkel A."/>
            <person name="Alain K."/>
            <person name="Jebbar M."/>
            <person name="Slobodkin A."/>
        </authorList>
    </citation>
    <scope>NUCLEOTIDE SEQUENCE [LARGE SCALE GENOMIC DNA]</scope>
    <source>
        <strain evidence="1 2">ST65</strain>
    </source>
</reference>
<dbReference type="RefSeq" id="WP_166031597.1">
    <property type="nucleotide sequence ID" value="NZ_CP048877.1"/>
</dbReference>
<gene>
    <name evidence="1" type="ORF">G4V39_03400</name>
</gene>
<organism evidence="1 2">
    <name type="scientific">Thermosulfuriphilus ammonigenes</name>
    <dbReference type="NCBI Taxonomy" id="1936021"/>
    <lineage>
        <taxon>Bacteria</taxon>
        <taxon>Pseudomonadati</taxon>
        <taxon>Thermodesulfobacteriota</taxon>
        <taxon>Thermodesulfobacteria</taxon>
        <taxon>Thermodesulfobacteriales</taxon>
        <taxon>Thermodesulfobacteriaceae</taxon>
        <taxon>Thermosulfuriphilus</taxon>
    </lineage>
</organism>
<accession>A0A6G7PUZ0</accession>
<dbReference type="EMBL" id="CP048877">
    <property type="protein sequence ID" value="QIJ71376.1"/>
    <property type="molecule type" value="Genomic_DNA"/>
</dbReference>
<proteinExistence type="predicted"/>
<evidence type="ECO:0000313" key="1">
    <source>
        <dbReference type="EMBL" id="QIJ71376.1"/>
    </source>
</evidence>
<name>A0A6G7PUZ0_9BACT</name>
<keyword evidence="2" id="KW-1185">Reference proteome</keyword>
<dbReference type="AlphaFoldDB" id="A0A6G7PUZ0"/>
<dbReference type="Proteomes" id="UP000502179">
    <property type="component" value="Chromosome"/>
</dbReference>